<dbReference type="InterPro" id="IPR036667">
    <property type="entry name" value="PTS_IIB_sorbose-sp_sf"/>
</dbReference>
<protein>
    <recommendedName>
        <fullName evidence="8">PTS EIIB type-4 domain-containing protein</fullName>
    </recommendedName>
</protein>
<organism evidence="9 10">
    <name type="scientific">Suicoccus acidiformans</name>
    <dbReference type="NCBI Taxonomy" id="2036206"/>
    <lineage>
        <taxon>Bacteria</taxon>
        <taxon>Bacillati</taxon>
        <taxon>Bacillota</taxon>
        <taxon>Bacilli</taxon>
        <taxon>Lactobacillales</taxon>
        <taxon>Aerococcaceae</taxon>
        <taxon>Suicoccus</taxon>
    </lineage>
</organism>
<dbReference type="AlphaFoldDB" id="A0A347WKF2"/>
<evidence type="ECO:0000256" key="2">
    <source>
        <dbReference type="ARBA" id="ARBA00022448"/>
    </source>
</evidence>
<dbReference type="RefSeq" id="WP_118990461.1">
    <property type="nucleotide sequence ID" value="NZ_CP023434.1"/>
</dbReference>
<dbReference type="GO" id="GO:0008982">
    <property type="term" value="F:protein-N(PI)-phosphohistidine-sugar phosphotransferase activity"/>
    <property type="evidence" value="ECO:0007669"/>
    <property type="project" value="InterPro"/>
</dbReference>
<dbReference type="SUPFAM" id="SSF52728">
    <property type="entry name" value="PTS IIb component"/>
    <property type="match status" value="1"/>
</dbReference>
<proteinExistence type="predicted"/>
<evidence type="ECO:0000259" key="8">
    <source>
        <dbReference type="PROSITE" id="PS51101"/>
    </source>
</evidence>
<evidence type="ECO:0000313" key="10">
    <source>
        <dbReference type="Proteomes" id="UP000263232"/>
    </source>
</evidence>
<evidence type="ECO:0000256" key="7">
    <source>
        <dbReference type="ARBA" id="ARBA00022777"/>
    </source>
</evidence>
<keyword evidence="2" id="KW-0813">Transport</keyword>
<dbReference type="InterPro" id="IPR004720">
    <property type="entry name" value="PTS_IIB_sorbose-sp"/>
</dbReference>
<dbReference type="Proteomes" id="UP000263232">
    <property type="component" value="Chromosome"/>
</dbReference>
<dbReference type="GO" id="GO:0016301">
    <property type="term" value="F:kinase activity"/>
    <property type="evidence" value="ECO:0007669"/>
    <property type="project" value="UniProtKB-KW"/>
</dbReference>
<dbReference type="GO" id="GO:0005737">
    <property type="term" value="C:cytoplasm"/>
    <property type="evidence" value="ECO:0007669"/>
    <property type="project" value="UniProtKB-SubCell"/>
</dbReference>
<evidence type="ECO:0000256" key="6">
    <source>
        <dbReference type="ARBA" id="ARBA00022683"/>
    </source>
</evidence>
<evidence type="ECO:0000256" key="4">
    <source>
        <dbReference type="ARBA" id="ARBA00022597"/>
    </source>
</evidence>
<keyword evidence="7" id="KW-0418">Kinase</keyword>
<evidence type="ECO:0000313" key="9">
    <source>
        <dbReference type="EMBL" id="AXY25559.1"/>
    </source>
</evidence>
<accession>A0A347WKF2</accession>
<reference evidence="9 10" key="1">
    <citation type="submission" date="2017-09" db="EMBL/GenBank/DDBJ databases">
        <title>Complete genome sequence of Oxytococcus suis strain ZY16052.</title>
        <authorList>
            <person name="Li F."/>
        </authorList>
    </citation>
    <scope>NUCLEOTIDE SEQUENCE [LARGE SCALE GENOMIC DNA]</scope>
    <source>
        <strain evidence="9 10">ZY16052</strain>
    </source>
</reference>
<evidence type="ECO:0000256" key="3">
    <source>
        <dbReference type="ARBA" id="ARBA00022490"/>
    </source>
</evidence>
<dbReference type="Pfam" id="PF03830">
    <property type="entry name" value="PTSIIB_sorb"/>
    <property type="match status" value="1"/>
</dbReference>
<comment type="subcellular location">
    <subcellularLocation>
        <location evidence="1">Cytoplasm</location>
    </subcellularLocation>
</comment>
<dbReference type="Gene3D" id="3.40.35.10">
    <property type="entry name" value="Phosphotransferase system, sorbose subfamily IIB component"/>
    <property type="match status" value="1"/>
</dbReference>
<keyword evidence="5" id="KW-0808">Transferase</keyword>
<feature type="domain" description="PTS EIIB type-4" evidence="8">
    <location>
        <begin position="1"/>
        <end position="156"/>
    </location>
</feature>
<keyword evidence="6" id="KW-0598">Phosphotransferase system</keyword>
<evidence type="ECO:0000256" key="1">
    <source>
        <dbReference type="ARBA" id="ARBA00004496"/>
    </source>
</evidence>
<sequence>MSQAVKLAIVDHRFVHGQITESWCEYVDSQLVLIANDHLVKDKTLQGLMEMSIHDDIVVRYKSIDKASKNLPKLDPSKNAILIVETVADILTLLEAGVDIERLVLSSALDAKGRKKIASAIYVTDEELAGLKAWQEEGLQIEMRELPEDPVENIEF</sequence>
<keyword evidence="3" id="KW-0963">Cytoplasm</keyword>
<dbReference type="OrthoDB" id="2139312at2"/>
<keyword evidence="4" id="KW-0762">Sugar transport</keyword>
<dbReference type="GO" id="GO:0009401">
    <property type="term" value="P:phosphoenolpyruvate-dependent sugar phosphotransferase system"/>
    <property type="evidence" value="ECO:0007669"/>
    <property type="project" value="UniProtKB-KW"/>
</dbReference>
<dbReference type="PROSITE" id="PS51101">
    <property type="entry name" value="PTS_EIIB_TYPE_4"/>
    <property type="match status" value="1"/>
</dbReference>
<keyword evidence="10" id="KW-1185">Reference proteome</keyword>
<dbReference type="EMBL" id="CP023434">
    <property type="protein sequence ID" value="AXY25559.1"/>
    <property type="molecule type" value="Genomic_DNA"/>
</dbReference>
<dbReference type="KEGG" id="abae:CL176_05885"/>
<gene>
    <name evidence="9" type="ORF">CL176_05885</name>
</gene>
<evidence type="ECO:0000256" key="5">
    <source>
        <dbReference type="ARBA" id="ARBA00022679"/>
    </source>
</evidence>
<name>A0A347WKF2_9LACT</name>